<feature type="region of interest" description="Disordered" evidence="1">
    <location>
        <begin position="216"/>
        <end position="283"/>
    </location>
</feature>
<evidence type="ECO:0000256" key="1">
    <source>
        <dbReference type="SAM" id="MobiDB-lite"/>
    </source>
</evidence>
<feature type="compositionally biased region" description="Basic and acidic residues" evidence="1">
    <location>
        <begin position="178"/>
        <end position="204"/>
    </location>
</feature>
<organism evidence="2 3">
    <name type="scientific">Tautonia plasticadhaerens</name>
    <dbReference type="NCBI Taxonomy" id="2527974"/>
    <lineage>
        <taxon>Bacteria</taxon>
        <taxon>Pseudomonadati</taxon>
        <taxon>Planctomycetota</taxon>
        <taxon>Planctomycetia</taxon>
        <taxon>Isosphaerales</taxon>
        <taxon>Isosphaeraceae</taxon>
        <taxon>Tautonia</taxon>
    </lineage>
</organism>
<feature type="region of interest" description="Disordered" evidence="1">
    <location>
        <begin position="160"/>
        <end position="204"/>
    </location>
</feature>
<sequence length="283" mass="30460">MSLDLPTTPRAVALRSGHPPRSALPAPRGPRSTPSRPDPGQEVDTRPRPRDAAGTTRAPRCAKTERTHFGFPNARNCKRLWPMRGASHRRTDPGSPASGPMRGEASGGRNCPAWLVSPGRSVFGPRVRRISGAPRGANPFQFEETLSRDWVAENPLGVRLAHRPAPGPRQVRAPAPRLPDRHPVDHPRPDRSGPARGVRADRTHFGSRNVCSILKLRRIPGRTASAPAPSRPASGARRRRPTPDLVRSGGPSARSLPGLGSGGRMGLAVEAARPPDPDRRVPC</sequence>
<keyword evidence="3" id="KW-1185">Reference proteome</keyword>
<protein>
    <submittedName>
        <fullName evidence="2">Uncharacterized protein</fullName>
    </submittedName>
</protein>
<proteinExistence type="predicted"/>
<accession>A0A518GVN2</accession>
<feature type="compositionally biased region" description="Low complexity" evidence="1">
    <location>
        <begin position="221"/>
        <end position="235"/>
    </location>
</feature>
<dbReference type="Proteomes" id="UP000317835">
    <property type="component" value="Chromosome"/>
</dbReference>
<dbReference type="AlphaFoldDB" id="A0A518GVN2"/>
<dbReference type="KEGG" id="tpla:ElP_04910"/>
<reference evidence="2 3" key="1">
    <citation type="submission" date="2019-02" db="EMBL/GenBank/DDBJ databases">
        <title>Deep-cultivation of Planctomycetes and their phenomic and genomic characterization uncovers novel biology.</title>
        <authorList>
            <person name="Wiegand S."/>
            <person name="Jogler M."/>
            <person name="Boedeker C."/>
            <person name="Pinto D."/>
            <person name="Vollmers J."/>
            <person name="Rivas-Marin E."/>
            <person name="Kohn T."/>
            <person name="Peeters S.H."/>
            <person name="Heuer A."/>
            <person name="Rast P."/>
            <person name="Oberbeckmann S."/>
            <person name="Bunk B."/>
            <person name="Jeske O."/>
            <person name="Meyerdierks A."/>
            <person name="Storesund J.E."/>
            <person name="Kallscheuer N."/>
            <person name="Luecker S."/>
            <person name="Lage O.M."/>
            <person name="Pohl T."/>
            <person name="Merkel B.J."/>
            <person name="Hornburger P."/>
            <person name="Mueller R.-W."/>
            <person name="Bruemmer F."/>
            <person name="Labrenz M."/>
            <person name="Spormann A.M."/>
            <person name="Op den Camp H."/>
            <person name="Overmann J."/>
            <person name="Amann R."/>
            <person name="Jetten M.S.M."/>
            <person name="Mascher T."/>
            <person name="Medema M.H."/>
            <person name="Devos D.P."/>
            <person name="Kaster A.-K."/>
            <person name="Ovreas L."/>
            <person name="Rohde M."/>
            <person name="Galperin M.Y."/>
            <person name="Jogler C."/>
        </authorList>
    </citation>
    <scope>NUCLEOTIDE SEQUENCE [LARGE SCALE GENOMIC DNA]</scope>
    <source>
        <strain evidence="2 3">ElP</strain>
    </source>
</reference>
<dbReference type="EMBL" id="CP036426">
    <property type="protein sequence ID" value="QDV32656.1"/>
    <property type="molecule type" value="Genomic_DNA"/>
</dbReference>
<feature type="region of interest" description="Disordered" evidence="1">
    <location>
        <begin position="1"/>
        <end position="113"/>
    </location>
</feature>
<evidence type="ECO:0000313" key="3">
    <source>
        <dbReference type="Proteomes" id="UP000317835"/>
    </source>
</evidence>
<gene>
    <name evidence="2" type="ORF">ElP_04910</name>
</gene>
<feature type="compositionally biased region" description="Basic and acidic residues" evidence="1">
    <location>
        <begin position="273"/>
        <end position="283"/>
    </location>
</feature>
<evidence type="ECO:0000313" key="2">
    <source>
        <dbReference type="EMBL" id="QDV32656.1"/>
    </source>
</evidence>
<name>A0A518GVN2_9BACT</name>